<dbReference type="KEGG" id="vha:VIBHAR_p08191"/>
<organism evidence="4 9">
    <name type="scientific">Vibrio campbellii (strain ATCC BAA-1116)</name>
    <dbReference type="NCBI Taxonomy" id="2902295"/>
    <lineage>
        <taxon>Bacteria</taxon>
        <taxon>Pseudomonadati</taxon>
        <taxon>Pseudomonadota</taxon>
        <taxon>Gammaproteobacteria</taxon>
        <taxon>Vibrionales</taxon>
        <taxon>Vibrionaceae</taxon>
        <taxon>Vibrio</taxon>
    </lineage>
</organism>
<dbReference type="KEGG" id="vha:VIBHAR_01472"/>
<evidence type="ECO:0000313" key="4">
    <source>
        <dbReference type="EMBL" id="ABU71763.1"/>
    </source>
</evidence>
<evidence type="ECO:0000313" key="3">
    <source>
        <dbReference type="EMBL" id="ABU70970.1"/>
    </source>
</evidence>
<proteinExistence type="predicted"/>
<dbReference type="EMBL" id="CP000790">
    <property type="protein sequence ID" value="ABU74331.1"/>
    <property type="molecule type" value="Genomic_DNA"/>
</dbReference>
<dbReference type="Proteomes" id="UP000008152">
    <property type="component" value="Chromosome I"/>
</dbReference>
<protein>
    <submittedName>
        <fullName evidence="4">Uncharacterized protein</fullName>
    </submittedName>
</protein>
<dbReference type="EMBL" id="CP000790">
    <property type="protein sequence ID" value="ABU74667.1"/>
    <property type="molecule type" value="Genomic_DNA"/>
</dbReference>
<dbReference type="KEGG" id="vha:VIBHAR_05220"/>
<dbReference type="EMBL" id="CP000789">
    <property type="protein sequence ID" value="ABU71763.1"/>
    <property type="molecule type" value="Genomic_DNA"/>
</dbReference>
<evidence type="ECO:0000313" key="5">
    <source>
        <dbReference type="EMBL" id="ABU73126.1"/>
    </source>
</evidence>
<dbReference type="KEGG" id="vha:VIBHAR_02809"/>
<dbReference type="EMBL" id="CP000789">
    <property type="protein sequence ID" value="ABU70970.1"/>
    <property type="molecule type" value="Genomic_DNA"/>
</dbReference>
<evidence type="ECO:0000313" key="6">
    <source>
        <dbReference type="EMBL" id="ABU74331.1"/>
    </source>
</evidence>
<dbReference type="KEGG" id="vha:VIBHAR_02005"/>
<dbReference type="AlphaFoldDB" id="A7MRT6"/>
<reference evidence="4 9" key="1">
    <citation type="submission" date="2007-08" db="EMBL/GenBank/DDBJ databases">
        <authorList>
            <consortium name="The Vibrio harveyi Genome Sequencing Project"/>
            <person name="Bassler B."/>
            <person name="Clifton S.W."/>
            <person name="Fulton L."/>
            <person name="Delehaunty K."/>
            <person name="Fronick C."/>
            <person name="Harrison M."/>
            <person name="Markivic C."/>
            <person name="Fulton R."/>
            <person name="Tin-Wollam A.-M."/>
            <person name="Shah N."/>
            <person name="Pepin K."/>
            <person name="Nash W."/>
            <person name="Thiruvilangam P."/>
            <person name="Bhonagiri V."/>
            <person name="Waters C."/>
            <person name="Tu K.C."/>
            <person name="Irgon J."/>
            <person name="Wilson R.K."/>
        </authorList>
    </citation>
    <scope>NUCLEOTIDE SEQUENCE [LARGE SCALE GENOMIC DNA]</scope>
    <source>
        <strain evidence="4">ATCC BAA-1116</strain>
        <strain evidence="9">ATCC BAA-1116 / BB120</strain>
        <plasmid evidence="8 9">pVIBHAR</plasmid>
    </source>
</reference>
<dbReference type="KEGG" id="vha:VIBHAR_00545"/>
<evidence type="ECO:0000313" key="7">
    <source>
        <dbReference type="EMBL" id="ABU74667.1"/>
    </source>
</evidence>
<dbReference type="EMBL" id="CP000789">
    <property type="protein sequence ID" value="ABU69548.1"/>
    <property type="molecule type" value="Genomic_DNA"/>
</dbReference>
<evidence type="ECO:0000313" key="2">
    <source>
        <dbReference type="EMBL" id="ABU70442.1"/>
    </source>
</evidence>
<dbReference type="KEGG" id="vha:VIBHAR_06440"/>
<dbReference type="Proteomes" id="UP000008152">
    <property type="component" value="Plasmid pVIBHAR"/>
</dbReference>
<evidence type="ECO:0000313" key="8">
    <source>
        <dbReference type="EMBL" id="ABU75038.1"/>
    </source>
</evidence>
<keyword evidence="8" id="KW-0614">Plasmid</keyword>
<gene>
    <name evidence="1" type="ordered locus">VIBHAR_00545</name>
    <name evidence="2" type="ordered locus">VIBHAR_01472</name>
    <name evidence="3" type="ordered locus">VIBHAR_02005</name>
    <name evidence="4" type="ordered locus">VIBHAR_02809</name>
    <name evidence="5" type="ordered locus">VIBHAR_05220</name>
    <name evidence="6" type="ordered locus">VIBHAR_06440</name>
    <name evidence="7" type="ordered locus">VIBHAR_06784</name>
    <name evidence="8" type="ordered locus">VIBHAR_p08191</name>
</gene>
<dbReference type="PATRIC" id="fig|338187.36.peg.1391"/>
<dbReference type="EMBL" id="CP000790">
    <property type="protein sequence ID" value="ABU73126.1"/>
    <property type="molecule type" value="Genomic_DNA"/>
</dbReference>
<name>A7MRT6_VIBC1</name>
<evidence type="ECO:0000313" key="1">
    <source>
        <dbReference type="EMBL" id="ABU69548.1"/>
    </source>
</evidence>
<dbReference type="KEGG" id="vha:VIBHAR_06784"/>
<dbReference type="EMBL" id="CP000789">
    <property type="protein sequence ID" value="ABU70442.1"/>
    <property type="molecule type" value="Genomic_DNA"/>
</dbReference>
<evidence type="ECO:0000313" key="9">
    <source>
        <dbReference type="Proteomes" id="UP000008152"/>
    </source>
</evidence>
<dbReference type="Proteomes" id="UP000008152">
    <property type="component" value="Chromosome II"/>
</dbReference>
<sequence length="40" mass="4329">MLSENTSLTQIYWDLSPKKSVVSGSPSPLALISRFIGAHP</sequence>
<geneLocation type="plasmid" evidence="8 9">
    <name>pVIBHAR</name>
</geneLocation>
<accession>A7MRT6</accession>
<dbReference type="EMBL" id="CP000791">
    <property type="protein sequence ID" value="ABU75038.1"/>
    <property type="molecule type" value="Genomic_DNA"/>
</dbReference>